<evidence type="ECO:0000259" key="6">
    <source>
        <dbReference type="Pfam" id="PF00700"/>
    </source>
</evidence>
<organism evidence="7 8">
    <name type="scientific">Clostridium punense</name>
    <dbReference type="NCBI Taxonomy" id="1054297"/>
    <lineage>
        <taxon>Bacteria</taxon>
        <taxon>Bacillati</taxon>
        <taxon>Bacillota</taxon>
        <taxon>Clostridia</taxon>
        <taxon>Eubacteriales</taxon>
        <taxon>Clostridiaceae</taxon>
        <taxon>Clostridium</taxon>
    </lineage>
</organism>
<dbReference type="SUPFAM" id="SSF64518">
    <property type="entry name" value="Phase 1 flagellin"/>
    <property type="match status" value="1"/>
</dbReference>
<comment type="function">
    <text evidence="4">Flagellin is the subunit protein which polymerizes to form the filaments of bacterial flagella.</text>
</comment>
<dbReference type="Gene3D" id="1.20.1330.10">
    <property type="entry name" value="f41 fragment of flagellin, N-terminal domain"/>
    <property type="match status" value="2"/>
</dbReference>
<dbReference type="RefSeq" id="WP_021282977.1">
    <property type="nucleotide sequence ID" value="NZ_JAGGLL010000010.1"/>
</dbReference>
<dbReference type="InterPro" id="IPR001492">
    <property type="entry name" value="Flagellin"/>
</dbReference>
<comment type="similarity">
    <text evidence="1 4">Belongs to the bacterial flagellin family.</text>
</comment>
<protein>
    <recommendedName>
        <fullName evidence="2 4">Flagellin</fullName>
    </recommendedName>
</protein>
<dbReference type="Pfam" id="PF00669">
    <property type="entry name" value="Flagellin_N"/>
    <property type="match status" value="1"/>
</dbReference>
<dbReference type="Pfam" id="PF00700">
    <property type="entry name" value="Flagellin_C"/>
    <property type="match status" value="1"/>
</dbReference>
<accession>A0ABS4K3X7</accession>
<dbReference type="EMBL" id="JAGGLL010000010">
    <property type="protein sequence ID" value="MBP2021826.1"/>
    <property type="molecule type" value="Genomic_DNA"/>
</dbReference>
<evidence type="ECO:0000313" key="7">
    <source>
        <dbReference type="EMBL" id="MBP2021826.1"/>
    </source>
</evidence>
<evidence type="ECO:0000256" key="4">
    <source>
        <dbReference type="RuleBase" id="RU362073"/>
    </source>
</evidence>
<dbReference type="Proteomes" id="UP001519308">
    <property type="component" value="Unassembled WGS sequence"/>
</dbReference>
<evidence type="ECO:0000256" key="3">
    <source>
        <dbReference type="ARBA" id="ARBA00023143"/>
    </source>
</evidence>
<sequence length="278" mass="30436">MVINHNLRAMQAHRSGKEKNVNIGKSAEKLSSGLRISRASDDAAGLSISEKMRGQIRGLGQASKNAQDAISLTDVAEGALNEIQASLHRLRELEVQRCNDTNVTIDREAIEKEMSEILSNINQIAEVTSFNGMNLLNGSLPEVTVQVGADENQFMKIKFSADKDFTIPFGLDLPESSMLAPYGTPGINKLDIPRVDKALEKVSSQRGDLGAVRNALEHAINNLNNGQENTQAAESRIRDVDMAKEMMILSKENILMQSSQAMLSQANQAPQRILDLLK</sequence>
<dbReference type="InterPro" id="IPR046358">
    <property type="entry name" value="Flagellin_C"/>
</dbReference>
<keyword evidence="3 4" id="KW-0975">Bacterial flagellum</keyword>
<keyword evidence="4" id="KW-0964">Secreted</keyword>
<gene>
    <name evidence="7" type="ORF">J2Z44_001622</name>
</gene>
<dbReference type="PANTHER" id="PTHR42792">
    <property type="entry name" value="FLAGELLIN"/>
    <property type="match status" value="1"/>
</dbReference>
<dbReference type="InterPro" id="IPR042187">
    <property type="entry name" value="Flagellin_C_sub2"/>
</dbReference>
<keyword evidence="7" id="KW-0282">Flagellum</keyword>
<feature type="domain" description="Flagellin C-terminal" evidence="6">
    <location>
        <begin position="194"/>
        <end position="277"/>
    </location>
</feature>
<dbReference type="Gene3D" id="6.10.10.10">
    <property type="entry name" value="Flagellar export chaperone, C-terminal domain"/>
    <property type="match status" value="1"/>
</dbReference>
<proteinExistence type="inferred from homology"/>
<keyword evidence="7" id="KW-0969">Cilium</keyword>
<evidence type="ECO:0000259" key="5">
    <source>
        <dbReference type="Pfam" id="PF00669"/>
    </source>
</evidence>
<evidence type="ECO:0000256" key="2">
    <source>
        <dbReference type="ARBA" id="ARBA00020110"/>
    </source>
</evidence>
<feature type="domain" description="Flagellin N-terminal" evidence="5">
    <location>
        <begin position="3"/>
        <end position="139"/>
    </location>
</feature>
<evidence type="ECO:0000313" key="8">
    <source>
        <dbReference type="Proteomes" id="UP001519308"/>
    </source>
</evidence>
<reference evidence="7 8" key="1">
    <citation type="submission" date="2021-03" db="EMBL/GenBank/DDBJ databases">
        <title>Genomic Encyclopedia of Type Strains, Phase IV (KMG-IV): sequencing the most valuable type-strain genomes for metagenomic binning, comparative biology and taxonomic classification.</title>
        <authorList>
            <person name="Goeker M."/>
        </authorList>
    </citation>
    <scope>NUCLEOTIDE SEQUENCE [LARGE SCALE GENOMIC DNA]</scope>
    <source>
        <strain evidence="7 8">DSM 28650</strain>
    </source>
</reference>
<dbReference type="PANTHER" id="PTHR42792:SF2">
    <property type="entry name" value="FLAGELLIN"/>
    <property type="match status" value="1"/>
</dbReference>
<evidence type="ECO:0000256" key="1">
    <source>
        <dbReference type="ARBA" id="ARBA00005709"/>
    </source>
</evidence>
<comment type="caution">
    <text evidence="7">The sequence shown here is derived from an EMBL/GenBank/DDBJ whole genome shotgun (WGS) entry which is preliminary data.</text>
</comment>
<name>A0ABS4K3X7_9CLOT</name>
<keyword evidence="8" id="KW-1185">Reference proteome</keyword>
<keyword evidence="7" id="KW-0966">Cell projection</keyword>
<comment type="subcellular location">
    <subcellularLocation>
        <location evidence="4">Secreted</location>
    </subcellularLocation>
    <subcellularLocation>
        <location evidence="4">Bacterial flagellum</location>
    </subcellularLocation>
</comment>
<dbReference type="PRINTS" id="PR00207">
    <property type="entry name" value="FLAGELLIN"/>
</dbReference>
<dbReference type="InterPro" id="IPR001029">
    <property type="entry name" value="Flagellin_N"/>
</dbReference>